<gene>
    <name evidence="1" type="ORF">BST23_22320</name>
</gene>
<name>A0A1X0CLU7_9MYCO</name>
<organism evidence="1 2">
    <name type="scientific">Mycolicibacterium elephantis</name>
    <dbReference type="NCBI Taxonomy" id="81858"/>
    <lineage>
        <taxon>Bacteria</taxon>
        <taxon>Bacillati</taxon>
        <taxon>Actinomycetota</taxon>
        <taxon>Actinomycetes</taxon>
        <taxon>Mycobacteriales</taxon>
        <taxon>Mycobacteriaceae</taxon>
        <taxon>Mycolicibacterium</taxon>
    </lineage>
</organism>
<dbReference type="STRING" id="81858.BST23_22320"/>
<reference evidence="1 2" key="1">
    <citation type="submission" date="2017-02" db="EMBL/GenBank/DDBJ databases">
        <title>The new phylogeny of genus Mycobacterium.</title>
        <authorList>
            <person name="Tortoli E."/>
            <person name="Trovato A."/>
            <person name="Cirillo D.M."/>
        </authorList>
    </citation>
    <scope>NUCLEOTIDE SEQUENCE [LARGE SCALE GENOMIC DNA]</scope>
    <source>
        <strain evidence="1 2">FI-09383</strain>
    </source>
</reference>
<dbReference type="AlphaFoldDB" id="A0A1X0CLU7"/>
<accession>A0A1X0CLU7</accession>
<proteinExistence type="predicted"/>
<evidence type="ECO:0000313" key="1">
    <source>
        <dbReference type="EMBL" id="ORA61094.1"/>
    </source>
</evidence>
<comment type="caution">
    <text evidence="1">The sequence shown here is derived from an EMBL/GenBank/DDBJ whole genome shotgun (WGS) entry which is preliminary data.</text>
</comment>
<protein>
    <submittedName>
        <fullName evidence="1">Uncharacterized protein</fullName>
    </submittedName>
</protein>
<evidence type="ECO:0000313" key="2">
    <source>
        <dbReference type="Proteomes" id="UP000192772"/>
    </source>
</evidence>
<dbReference type="EMBL" id="MVHP01000034">
    <property type="protein sequence ID" value="ORA61094.1"/>
    <property type="molecule type" value="Genomic_DNA"/>
</dbReference>
<sequence length="65" mass="6360">MTGLGLALITAPGAIAAPVPQQQGSDCDSNYSGACVPIASDVDCAGGSGNGEVPPEKWTGVMRLG</sequence>
<dbReference type="Proteomes" id="UP000192772">
    <property type="component" value="Unassembled WGS sequence"/>
</dbReference>